<gene>
    <name evidence="2" type="ORF">GCM10010508_06770</name>
</gene>
<sequence length="51" mass="5511">MTGENAQESTDLTAPENVERGEQVYDRITSGQCQNVTAELDAAYGHAPERG</sequence>
<evidence type="ECO:0000313" key="3">
    <source>
        <dbReference type="Proteomes" id="UP000608955"/>
    </source>
</evidence>
<dbReference type="EMBL" id="BMVF01000002">
    <property type="protein sequence ID" value="GHD84952.1"/>
    <property type="molecule type" value="Genomic_DNA"/>
</dbReference>
<proteinExistence type="predicted"/>
<dbReference type="Proteomes" id="UP000608955">
    <property type="component" value="Unassembled WGS sequence"/>
</dbReference>
<protein>
    <submittedName>
        <fullName evidence="2">Uncharacterized protein</fullName>
    </submittedName>
</protein>
<dbReference type="AlphaFoldDB" id="A0A919CTK1"/>
<reference evidence="2" key="1">
    <citation type="journal article" date="2014" name="Int. J. Syst. Evol. Microbiol.">
        <title>Complete genome sequence of Corynebacterium casei LMG S-19264T (=DSM 44701T), isolated from a smear-ripened cheese.</title>
        <authorList>
            <consortium name="US DOE Joint Genome Institute (JGI-PGF)"/>
            <person name="Walter F."/>
            <person name="Albersmeier A."/>
            <person name="Kalinowski J."/>
            <person name="Ruckert C."/>
        </authorList>
    </citation>
    <scope>NUCLEOTIDE SEQUENCE</scope>
    <source>
        <strain evidence="2">JCM 4654</strain>
    </source>
</reference>
<accession>A0A919CTK1</accession>
<dbReference type="RefSeq" id="WP_190176184.1">
    <property type="nucleotide sequence ID" value="NZ_BMVF01000002.1"/>
</dbReference>
<keyword evidence="3" id="KW-1185">Reference proteome</keyword>
<feature type="compositionally biased region" description="Polar residues" evidence="1">
    <location>
        <begin position="1"/>
        <end position="12"/>
    </location>
</feature>
<evidence type="ECO:0000313" key="2">
    <source>
        <dbReference type="EMBL" id="GHD84952.1"/>
    </source>
</evidence>
<feature type="region of interest" description="Disordered" evidence="1">
    <location>
        <begin position="1"/>
        <end position="20"/>
    </location>
</feature>
<organism evidence="2 3">
    <name type="scientific">Streptomyces naganishii JCM 4654</name>
    <dbReference type="NCBI Taxonomy" id="1306179"/>
    <lineage>
        <taxon>Bacteria</taxon>
        <taxon>Bacillati</taxon>
        <taxon>Actinomycetota</taxon>
        <taxon>Actinomycetes</taxon>
        <taxon>Kitasatosporales</taxon>
        <taxon>Streptomycetaceae</taxon>
        <taxon>Streptomyces</taxon>
    </lineage>
</organism>
<name>A0A919CTK1_9ACTN</name>
<reference evidence="2" key="2">
    <citation type="submission" date="2020-09" db="EMBL/GenBank/DDBJ databases">
        <authorList>
            <person name="Sun Q."/>
            <person name="Ohkuma M."/>
        </authorList>
    </citation>
    <scope>NUCLEOTIDE SEQUENCE</scope>
    <source>
        <strain evidence="2">JCM 4654</strain>
    </source>
</reference>
<comment type="caution">
    <text evidence="2">The sequence shown here is derived from an EMBL/GenBank/DDBJ whole genome shotgun (WGS) entry which is preliminary data.</text>
</comment>
<evidence type="ECO:0000256" key="1">
    <source>
        <dbReference type="SAM" id="MobiDB-lite"/>
    </source>
</evidence>